<dbReference type="InterPro" id="IPR011990">
    <property type="entry name" value="TPR-like_helical_dom_sf"/>
</dbReference>
<dbReference type="Proteomes" id="UP000663881">
    <property type="component" value="Unassembled WGS sequence"/>
</dbReference>
<accession>A0A819ZP83</accession>
<dbReference type="EMBL" id="CAJOAY010007984">
    <property type="protein sequence ID" value="CAF4177334.1"/>
    <property type="molecule type" value="Genomic_DNA"/>
</dbReference>
<evidence type="ECO:0000256" key="1">
    <source>
        <dbReference type="ARBA" id="ARBA00022737"/>
    </source>
</evidence>
<dbReference type="Gene3D" id="1.25.40.10">
    <property type="entry name" value="Tetratricopeptide repeat domain"/>
    <property type="match status" value="1"/>
</dbReference>
<dbReference type="PANTHER" id="PTHR45641">
    <property type="entry name" value="TETRATRICOPEPTIDE REPEAT PROTEIN (AFU_ORTHOLOGUE AFUA_6G03870)"/>
    <property type="match status" value="1"/>
</dbReference>
<evidence type="ECO:0000313" key="5">
    <source>
        <dbReference type="Proteomes" id="UP000663881"/>
    </source>
</evidence>
<protein>
    <recommendedName>
        <fullName evidence="6">Kinesin light chain</fullName>
    </recommendedName>
</protein>
<evidence type="ECO:0000256" key="3">
    <source>
        <dbReference type="PROSITE-ProRule" id="PRU00339"/>
    </source>
</evidence>
<proteinExistence type="predicted"/>
<evidence type="ECO:0000313" key="4">
    <source>
        <dbReference type="EMBL" id="CAF4177334.1"/>
    </source>
</evidence>
<dbReference type="PANTHER" id="PTHR45641:SF19">
    <property type="entry name" value="NEPHROCYSTIN-3"/>
    <property type="match status" value="1"/>
</dbReference>
<dbReference type="SMART" id="SM00028">
    <property type="entry name" value="TPR"/>
    <property type="match status" value="1"/>
</dbReference>
<dbReference type="SUPFAM" id="SSF48452">
    <property type="entry name" value="TPR-like"/>
    <property type="match status" value="1"/>
</dbReference>
<dbReference type="PROSITE" id="PS50005">
    <property type="entry name" value="TPR"/>
    <property type="match status" value="1"/>
</dbReference>
<reference evidence="4" key="1">
    <citation type="submission" date="2021-02" db="EMBL/GenBank/DDBJ databases">
        <authorList>
            <person name="Nowell W R."/>
        </authorList>
    </citation>
    <scope>NUCLEOTIDE SEQUENCE</scope>
</reference>
<feature type="non-terminal residue" evidence="4">
    <location>
        <position position="79"/>
    </location>
</feature>
<keyword evidence="1" id="KW-0677">Repeat</keyword>
<feature type="repeat" description="TPR" evidence="3">
    <location>
        <begin position="30"/>
        <end position="63"/>
    </location>
</feature>
<dbReference type="Pfam" id="PF13424">
    <property type="entry name" value="TPR_12"/>
    <property type="match status" value="1"/>
</dbReference>
<gene>
    <name evidence="4" type="ORF">OKA104_LOCUS39695</name>
</gene>
<evidence type="ECO:0000256" key="2">
    <source>
        <dbReference type="ARBA" id="ARBA00022803"/>
    </source>
</evidence>
<sequence>MGEYSKALSFYEQALEIDKETLSSNHPDLATSYNNIGMVYDKMGECSKALSYHEKAFAIRQKTHLSTHSHLATLYCCMR</sequence>
<comment type="caution">
    <text evidence="4">The sequence shown here is derived from an EMBL/GenBank/DDBJ whole genome shotgun (WGS) entry which is preliminary data.</text>
</comment>
<organism evidence="4 5">
    <name type="scientific">Adineta steineri</name>
    <dbReference type="NCBI Taxonomy" id="433720"/>
    <lineage>
        <taxon>Eukaryota</taxon>
        <taxon>Metazoa</taxon>
        <taxon>Spiralia</taxon>
        <taxon>Gnathifera</taxon>
        <taxon>Rotifera</taxon>
        <taxon>Eurotatoria</taxon>
        <taxon>Bdelloidea</taxon>
        <taxon>Adinetida</taxon>
        <taxon>Adinetidae</taxon>
        <taxon>Adineta</taxon>
    </lineage>
</organism>
<dbReference type="AlphaFoldDB" id="A0A819ZP83"/>
<name>A0A819ZP83_9BILA</name>
<dbReference type="InterPro" id="IPR019734">
    <property type="entry name" value="TPR_rpt"/>
</dbReference>
<evidence type="ECO:0008006" key="6">
    <source>
        <dbReference type="Google" id="ProtNLM"/>
    </source>
</evidence>
<keyword evidence="2 3" id="KW-0802">TPR repeat</keyword>